<sequence length="666" mass="72914">MGEHVEVHDEKRYKRRLRGWLSYSFASEVFAIASLTLFMPICLEQFARDNGYLMPDKTESCFVSLDATDGLSMVKAAAPCVVKLGWAWVDTASFSLYVKSIGVALQALVVISMGGIADHPPHRKKILLYCAFSGAAATIAFLFLPSTSPVWLLCIPLAVLANIGFGASMVATNAYLPMLAQESEDVLRCKYELIQYTESHPAASLPRQRNHSLDTDESEDPLLPPVAGNEQVDEHLVSLSTAYNATLSRATSKISSLGIALGYLSGITLLFIALVPVTKLGGSTFSLRLAIGMSGVWWALFTLPAAMWLPSIASTPKAPTAAGEWDDSGSPEEAEKWSAGREIINAWKRLGAMLRWREIKKLRGTFQYLAAWFLLSDGFTTIISTAVLFGKVTLHMSPSSLTLIAILAPTSGILGSLVMPALQKRFAWTNVRVLVTLILLASLIPVYGCMGFLPIFRNSKFGGLTTPSEMYALAFAFGFTYGAFSGYSRAFYAELIPPGEESRWFSLFAITDKTSSFIGPTVVGILADVTGNIRYGFFFTAFMILASVPLLLVINVDKGRREARDSSNQRWTAKQVGKYWTFQNGATAVFLGVDNSNAYVVGTKDAVKWVVREDTTDPEFSSRIICPGTNLHLDVSQKDDAVPGTKVVLGERVAESQQRWRLQRIL</sequence>
<feature type="transmembrane region" description="Helical" evidence="10">
    <location>
        <begin position="471"/>
        <end position="492"/>
    </location>
</feature>
<dbReference type="PANTHER" id="PTHR23519:SF1">
    <property type="entry name" value="AUTOPHAGY-RELATED PROTEIN 22"/>
    <property type="match status" value="1"/>
</dbReference>
<keyword evidence="14" id="KW-1185">Reference proteome</keyword>
<dbReference type="GO" id="GO:0032974">
    <property type="term" value="P:amino acid transmembrane export from vacuole"/>
    <property type="evidence" value="ECO:0007669"/>
    <property type="project" value="InterPro"/>
</dbReference>
<feature type="transmembrane region" description="Helical" evidence="10">
    <location>
        <begin position="504"/>
        <end position="527"/>
    </location>
</feature>
<evidence type="ECO:0000259" key="12">
    <source>
        <dbReference type="Pfam" id="PF14200"/>
    </source>
</evidence>
<accession>A0A4S4N2Z1</accession>
<dbReference type="Pfam" id="PF14200">
    <property type="entry name" value="RicinB_lectin_2"/>
    <property type="match status" value="1"/>
</dbReference>
<dbReference type="Proteomes" id="UP000308730">
    <property type="component" value="Unassembled WGS sequence"/>
</dbReference>
<evidence type="ECO:0000256" key="6">
    <source>
        <dbReference type="ARBA" id="ARBA00022970"/>
    </source>
</evidence>
<organism evidence="13 14">
    <name type="scientific">Antrodiella citrinella</name>
    <dbReference type="NCBI Taxonomy" id="2447956"/>
    <lineage>
        <taxon>Eukaryota</taxon>
        <taxon>Fungi</taxon>
        <taxon>Dikarya</taxon>
        <taxon>Basidiomycota</taxon>
        <taxon>Agaricomycotina</taxon>
        <taxon>Agaricomycetes</taxon>
        <taxon>Polyporales</taxon>
        <taxon>Steccherinaceae</taxon>
        <taxon>Antrodiella</taxon>
    </lineage>
</organism>
<reference evidence="13 14" key="1">
    <citation type="submission" date="2019-02" db="EMBL/GenBank/DDBJ databases">
        <title>Genome sequencing of the rare red list fungi Antrodiella citrinella (Flaviporus citrinellus).</title>
        <authorList>
            <person name="Buettner E."/>
            <person name="Kellner H."/>
        </authorList>
    </citation>
    <scope>NUCLEOTIDE SEQUENCE [LARGE SCALE GENOMIC DNA]</scope>
    <source>
        <strain evidence="13 14">DSM 108506</strain>
    </source>
</reference>
<evidence type="ECO:0000256" key="5">
    <source>
        <dbReference type="ARBA" id="ARBA00022692"/>
    </source>
</evidence>
<keyword evidence="4 10" id="KW-0926">Vacuole</keyword>
<dbReference type="Pfam" id="PF11700">
    <property type="entry name" value="ATG22"/>
    <property type="match status" value="1"/>
</dbReference>
<dbReference type="GO" id="GO:0005774">
    <property type="term" value="C:vacuolar membrane"/>
    <property type="evidence" value="ECO:0007669"/>
    <property type="project" value="UniProtKB-SubCell"/>
</dbReference>
<feature type="transmembrane region" description="Helical" evidence="10">
    <location>
        <begin position="533"/>
        <end position="554"/>
    </location>
</feature>
<dbReference type="GO" id="GO:0006914">
    <property type="term" value="P:autophagy"/>
    <property type="evidence" value="ECO:0007669"/>
    <property type="project" value="UniProtKB-KW"/>
</dbReference>
<keyword evidence="7 10" id="KW-1133">Transmembrane helix</keyword>
<dbReference type="PROSITE" id="PS50231">
    <property type="entry name" value="RICIN_B_LECTIN"/>
    <property type="match status" value="1"/>
</dbReference>
<protein>
    <recommendedName>
        <fullName evidence="10">Autophagy-related protein</fullName>
    </recommendedName>
</protein>
<keyword evidence="5 10" id="KW-0812">Transmembrane</keyword>
<dbReference type="SUPFAM" id="SSF103473">
    <property type="entry name" value="MFS general substrate transporter"/>
    <property type="match status" value="2"/>
</dbReference>
<dbReference type="Gene3D" id="2.80.10.50">
    <property type="match status" value="1"/>
</dbReference>
<feature type="transmembrane region" description="Helical" evidence="10">
    <location>
        <begin position="365"/>
        <end position="389"/>
    </location>
</feature>
<comment type="function">
    <text evidence="10">Vacuolar effluxer which mediate the efflux of amino acids resulting from autophagic degradation. The release of autophagic amino acids allows the maintenance of protein synthesis and viability during nitrogen starvation.</text>
</comment>
<keyword evidence="9 10" id="KW-0472">Membrane</keyword>
<evidence type="ECO:0000313" key="13">
    <source>
        <dbReference type="EMBL" id="THH32735.1"/>
    </source>
</evidence>
<feature type="transmembrane region" description="Helical" evidence="10">
    <location>
        <begin position="289"/>
        <end position="309"/>
    </location>
</feature>
<evidence type="ECO:0000256" key="11">
    <source>
        <dbReference type="SAM" id="MobiDB-lite"/>
    </source>
</evidence>
<dbReference type="InterPro" id="IPR035992">
    <property type="entry name" value="Ricin_B-like_lectins"/>
</dbReference>
<dbReference type="Gene3D" id="1.20.1250.20">
    <property type="entry name" value="MFS general substrate transporter like domains"/>
    <property type="match status" value="1"/>
</dbReference>
<feature type="region of interest" description="Disordered" evidence="11">
    <location>
        <begin position="202"/>
        <end position="221"/>
    </location>
</feature>
<comment type="similarity">
    <text evidence="2 10">Belongs to the ATG22 family.</text>
</comment>
<proteinExistence type="inferred from homology"/>
<gene>
    <name evidence="13" type="ORF">EUX98_g1445</name>
</gene>
<dbReference type="InterPro" id="IPR050495">
    <property type="entry name" value="ATG22/LtaA_families"/>
</dbReference>
<feature type="transmembrane region" description="Helical" evidence="10">
    <location>
        <begin position="20"/>
        <end position="41"/>
    </location>
</feature>
<dbReference type="AlphaFoldDB" id="A0A4S4N2Z1"/>
<dbReference type="InterPro" id="IPR000772">
    <property type="entry name" value="Ricin_B_lectin"/>
</dbReference>
<dbReference type="InterPro" id="IPR036259">
    <property type="entry name" value="MFS_trans_sf"/>
</dbReference>
<evidence type="ECO:0000256" key="9">
    <source>
        <dbReference type="ARBA" id="ARBA00023136"/>
    </source>
</evidence>
<evidence type="ECO:0000256" key="4">
    <source>
        <dbReference type="ARBA" id="ARBA00022554"/>
    </source>
</evidence>
<feature type="transmembrane region" description="Helical" evidence="10">
    <location>
        <begin position="434"/>
        <end position="456"/>
    </location>
</feature>
<evidence type="ECO:0000256" key="10">
    <source>
        <dbReference type="RuleBase" id="RU363073"/>
    </source>
</evidence>
<feature type="transmembrane region" description="Helical" evidence="10">
    <location>
        <begin position="150"/>
        <end position="171"/>
    </location>
</feature>
<evidence type="ECO:0000256" key="1">
    <source>
        <dbReference type="ARBA" id="ARBA00004128"/>
    </source>
</evidence>
<dbReference type="InterPro" id="IPR044738">
    <property type="entry name" value="Atg22"/>
</dbReference>
<evidence type="ECO:0000256" key="2">
    <source>
        <dbReference type="ARBA" id="ARBA00006978"/>
    </source>
</evidence>
<feature type="transmembrane region" description="Helical" evidence="10">
    <location>
        <begin position="126"/>
        <end position="144"/>
    </location>
</feature>
<comment type="subcellular location">
    <subcellularLocation>
        <location evidence="1 10">Vacuole membrane</location>
        <topology evidence="1 10">Multi-pass membrane protein</topology>
    </subcellularLocation>
</comment>
<keyword evidence="8 10" id="KW-0072">Autophagy</keyword>
<evidence type="ECO:0000256" key="7">
    <source>
        <dbReference type="ARBA" id="ARBA00022989"/>
    </source>
</evidence>
<comment type="caution">
    <text evidence="13">The sequence shown here is derived from an EMBL/GenBank/DDBJ whole genome shotgun (WGS) entry which is preliminary data.</text>
</comment>
<dbReference type="OrthoDB" id="192733at2759"/>
<keyword evidence="6 10" id="KW-0029">Amino-acid transport</keyword>
<dbReference type="SUPFAM" id="SSF50370">
    <property type="entry name" value="Ricin B-like lectins"/>
    <property type="match status" value="1"/>
</dbReference>
<evidence type="ECO:0000313" key="14">
    <source>
        <dbReference type="Proteomes" id="UP000308730"/>
    </source>
</evidence>
<dbReference type="InterPro" id="IPR024671">
    <property type="entry name" value="Atg22-like"/>
</dbReference>
<evidence type="ECO:0000256" key="3">
    <source>
        <dbReference type="ARBA" id="ARBA00022448"/>
    </source>
</evidence>
<keyword evidence="3 10" id="KW-0813">Transport</keyword>
<name>A0A4S4N2Z1_9APHY</name>
<dbReference type="PANTHER" id="PTHR23519">
    <property type="entry name" value="AUTOPHAGY-RELATED PROTEIN 22"/>
    <property type="match status" value="1"/>
</dbReference>
<dbReference type="EMBL" id="SGPM01000016">
    <property type="protein sequence ID" value="THH32735.1"/>
    <property type="molecule type" value="Genomic_DNA"/>
</dbReference>
<feature type="transmembrane region" description="Helical" evidence="10">
    <location>
        <begin position="94"/>
        <end position="114"/>
    </location>
</feature>
<feature type="transmembrane region" description="Helical" evidence="10">
    <location>
        <begin position="401"/>
        <end position="422"/>
    </location>
</feature>
<feature type="domain" description="Ricin B lectin" evidence="12">
    <location>
        <begin position="568"/>
        <end position="649"/>
    </location>
</feature>
<dbReference type="CDD" id="cd17483">
    <property type="entry name" value="MFS_Atg22_like"/>
    <property type="match status" value="1"/>
</dbReference>
<evidence type="ECO:0000256" key="8">
    <source>
        <dbReference type="ARBA" id="ARBA00023006"/>
    </source>
</evidence>
<feature type="transmembrane region" description="Helical" evidence="10">
    <location>
        <begin position="257"/>
        <end position="277"/>
    </location>
</feature>